<dbReference type="InterPro" id="IPR013651">
    <property type="entry name" value="ATP-grasp_RimK-type"/>
</dbReference>
<dbReference type="Gene3D" id="3.30.470.20">
    <property type="entry name" value="ATP-grasp fold, B domain"/>
    <property type="match status" value="1"/>
</dbReference>
<comment type="caution">
    <text evidence="3">The sequence shown here is derived from an EMBL/GenBank/DDBJ whole genome shotgun (WGS) entry which is preliminary data.</text>
</comment>
<accession>A0ABW3ZWX6</accession>
<keyword evidence="3" id="KW-0436">Ligase</keyword>
<name>A0ABW3ZWX6_9BACI</name>
<gene>
    <name evidence="3" type="ORF">ACFQ4A_14765</name>
</gene>
<dbReference type="PANTHER" id="PTHR21621:SF0">
    <property type="entry name" value="BETA-CITRYLGLUTAMATE SYNTHASE B-RELATED"/>
    <property type="match status" value="1"/>
</dbReference>
<evidence type="ECO:0000313" key="3">
    <source>
        <dbReference type="EMBL" id="MFD1362916.1"/>
    </source>
</evidence>
<dbReference type="PROSITE" id="PS50975">
    <property type="entry name" value="ATP_GRASP"/>
    <property type="match status" value="1"/>
</dbReference>
<evidence type="ECO:0000259" key="2">
    <source>
        <dbReference type="PROSITE" id="PS50975"/>
    </source>
</evidence>
<organism evidence="3 4">
    <name type="scientific">Lentibacillus salinarum</name>
    <dbReference type="NCBI Taxonomy" id="446820"/>
    <lineage>
        <taxon>Bacteria</taxon>
        <taxon>Bacillati</taxon>
        <taxon>Bacillota</taxon>
        <taxon>Bacilli</taxon>
        <taxon>Bacillales</taxon>
        <taxon>Bacillaceae</taxon>
        <taxon>Lentibacillus</taxon>
    </lineage>
</organism>
<keyword evidence="1" id="KW-0547">Nucleotide-binding</keyword>
<feature type="domain" description="ATP-grasp" evidence="2">
    <location>
        <begin position="102"/>
        <end position="281"/>
    </location>
</feature>
<sequence length="286" mass="32290">MEGWLIYSKTDAETNKYFIRWFQEAATNEQITLRLILREDLTAGVTANKPTIQLDGRAVTLPDFAVVRTVEPLLNLHLEKLGIKVYNNAETAYICNHKGLTHHHVNKLAVPMANTLYWSSKNDLSGPAPMPFPFVTKTASGRSGKDVHLVTNINEWEQLKHTPFTDDLVIQSARDIQFGKDVRVFVVGTDIIGAVLRDNKHDFRANYKLGGSATWYALAKHEITLVKQITEYFRFGMVGIDFLLDQNGRFVFNEIEDVVGSRTLSAVSDTNILRHYVQHIKSGNSS</sequence>
<dbReference type="EMBL" id="JBHTNH010000029">
    <property type="protein sequence ID" value="MFD1362916.1"/>
    <property type="molecule type" value="Genomic_DNA"/>
</dbReference>
<reference evidence="4" key="1">
    <citation type="journal article" date="2019" name="Int. J. Syst. Evol. Microbiol.">
        <title>The Global Catalogue of Microorganisms (GCM) 10K type strain sequencing project: providing services to taxonomists for standard genome sequencing and annotation.</title>
        <authorList>
            <consortium name="The Broad Institute Genomics Platform"/>
            <consortium name="The Broad Institute Genome Sequencing Center for Infectious Disease"/>
            <person name="Wu L."/>
            <person name="Ma J."/>
        </authorList>
    </citation>
    <scope>NUCLEOTIDE SEQUENCE [LARGE SCALE GENOMIC DNA]</scope>
    <source>
        <strain evidence="4">CCUG 54822</strain>
    </source>
</reference>
<dbReference type="Gene3D" id="3.40.50.20">
    <property type="match status" value="1"/>
</dbReference>
<protein>
    <submittedName>
        <fullName evidence="3">RimK family alpha-L-glutamate ligase</fullName>
    </submittedName>
</protein>
<dbReference type="RefSeq" id="WP_382401939.1">
    <property type="nucleotide sequence ID" value="NZ_JBHTNH010000029.1"/>
</dbReference>
<proteinExistence type="predicted"/>
<keyword evidence="4" id="KW-1185">Reference proteome</keyword>
<dbReference type="SUPFAM" id="SSF56059">
    <property type="entry name" value="Glutathione synthetase ATP-binding domain-like"/>
    <property type="match status" value="1"/>
</dbReference>
<evidence type="ECO:0000313" key="4">
    <source>
        <dbReference type="Proteomes" id="UP001597178"/>
    </source>
</evidence>
<dbReference type="InterPro" id="IPR011761">
    <property type="entry name" value="ATP-grasp"/>
</dbReference>
<dbReference type="PANTHER" id="PTHR21621">
    <property type="entry name" value="RIBOSOMAL PROTEIN S6 MODIFICATION PROTEIN"/>
    <property type="match status" value="1"/>
</dbReference>
<evidence type="ECO:0000256" key="1">
    <source>
        <dbReference type="PROSITE-ProRule" id="PRU00409"/>
    </source>
</evidence>
<dbReference type="Proteomes" id="UP001597178">
    <property type="component" value="Unassembled WGS sequence"/>
</dbReference>
<keyword evidence="1" id="KW-0067">ATP-binding</keyword>
<dbReference type="Pfam" id="PF08443">
    <property type="entry name" value="RimK"/>
    <property type="match status" value="1"/>
</dbReference>
<dbReference type="GO" id="GO:0016874">
    <property type="term" value="F:ligase activity"/>
    <property type="evidence" value="ECO:0007669"/>
    <property type="project" value="UniProtKB-KW"/>
</dbReference>